<accession>A0A316AJL5</accession>
<dbReference type="OrthoDB" id="32195at2"/>
<dbReference type="EMBL" id="QGDT01000009">
    <property type="protein sequence ID" value="PWJ57060.1"/>
    <property type="molecule type" value="Genomic_DNA"/>
</dbReference>
<sequence length="71" mass="8146">MNIELFSHLDFLPALKGFFSDLKVPINYVTVEPTTAKEILKDTFQLIEDVNFVGMVDDAAFEATSHWRLKK</sequence>
<comment type="caution">
    <text evidence="1">The sequence shown here is derived from an EMBL/GenBank/DDBJ whole genome shotgun (WGS) entry which is preliminary data.</text>
</comment>
<dbReference type="RefSeq" id="WP_109675974.1">
    <property type="nucleotide sequence ID" value="NZ_QGDT01000009.1"/>
</dbReference>
<reference evidence="1 2" key="1">
    <citation type="submission" date="2018-03" db="EMBL/GenBank/DDBJ databases">
        <title>Genomic Encyclopedia of Archaeal and Bacterial Type Strains, Phase II (KMG-II): from individual species to whole genera.</title>
        <authorList>
            <person name="Goeker M."/>
        </authorList>
    </citation>
    <scope>NUCLEOTIDE SEQUENCE [LARGE SCALE GENOMIC DNA]</scope>
    <source>
        <strain evidence="1 2">DSM 100346</strain>
    </source>
</reference>
<dbReference type="Proteomes" id="UP000245880">
    <property type="component" value="Unassembled WGS sequence"/>
</dbReference>
<proteinExistence type="predicted"/>
<protein>
    <submittedName>
        <fullName evidence="1">Uncharacterized protein</fullName>
    </submittedName>
</protein>
<gene>
    <name evidence="1" type="ORF">CLV98_109170</name>
</gene>
<evidence type="ECO:0000313" key="1">
    <source>
        <dbReference type="EMBL" id="PWJ57060.1"/>
    </source>
</evidence>
<organism evidence="1 2">
    <name type="scientific">Dyadobacter jejuensis</name>
    <dbReference type="NCBI Taxonomy" id="1082580"/>
    <lineage>
        <taxon>Bacteria</taxon>
        <taxon>Pseudomonadati</taxon>
        <taxon>Bacteroidota</taxon>
        <taxon>Cytophagia</taxon>
        <taxon>Cytophagales</taxon>
        <taxon>Spirosomataceae</taxon>
        <taxon>Dyadobacter</taxon>
    </lineage>
</organism>
<evidence type="ECO:0000313" key="2">
    <source>
        <dbReference type="Proteomes" id="UP000245880"/>
    </source>
</evidence>
<name>A0A316AJL5_9BACT</name>
<keyword evidence="2" id="KW-1185">Reference proteome</keyword>
<dbReference type="AlphaFoldDB" id="A0A316AJL5"/>